<reference evidence="2" key="1">
    <citation type="journal article" date="2021" name="Proc. Natl. Acad. Sci. U.S.A.">
        <title>Three genomes in the algal genus Volvox reveal the fate of a haploid sex-determining region after a transition to homothallism.</title>
        <authorList>
            <person name="Yamamoto K."/>
            <person name="Hamaji T."/>
            <person name="Kawai-Toyooka H."/>
            <person name="Matsuzaki R."/>
            <person name="Takahashi F."/>
            <person name="Nishimura Y."/>
            <person name="Kawachi M."/>
            <person name="Noguchi H."/>
            <person name="Minakuchi Y."/>
            <person name="Umen J.G."/>
            <person name="Toyoda A."/>
            <person name="Nozaki H."/>
        </authorList>
    </citation>
    <scope>NUCLEOTIDE SEQUENCE</scope>
    <source>
        <strain evidence="2">NIES-3786</strain>
    </source>
</reference>
<dbReference type="AlphaFoldDB" id="A0A8J4C3M4"/>
<dbReference type="OrthoDB" id="10686266at2759"/>
<dbReference type="Proteomes" id="UP000747110">
    <property type="component" value="Unassembled WGS sequence"/>
</dbReference>
<dbReference type="EMBL" id="BNCP01000006">
    <property type="protein sequence ID" value="GIL74856.1"/>
    <property type="molecule type" value="Genomic_DNA"/>
</dbReference>
<keyword evidence="3" id="KW-1185">Reference proteome</keyword>
<feature type="region of interest" description="Disordered" evidence="1">
    <location>
        <begin position="116"/>
        <end position="135"/>
    </location>
</feature>
<accession>A0A8J4C3M4</accession>
<feature type="region of interest" description="Disordered" evidence="1">
    <location>
        <begin position="234"/>
        <end position="366"/>
    </location>
</feature>
<evidence type="ECO:0000256" key="1">
    <source>
        <dbReference type="SAM" id="MobiDB-lite"/>
    </source>
</evidence>
<evidence type="ECO:0000313" key="3">
    <source>
        <dbReference type="Proteomes" id="UP000747110"/>
    </source>
</evidence>
<evidence type="ECO:0000313" key="2">
    <source>
        <dbReference type="EMBL" id="GIL74856.1"/>
    </source>
</evidence>
<feature type="compositionally biased region" description="Pro residues" evidence="1">
    <location>
        <begin position="272"/>
        <end position="282"/>
    </location>
</feature>
<name>A0A8J4C3M4_9CHLO</name>
<protein>
    <submittedName>
        <fullName evidence="2">Uncharacterized protein</fullName>
    </submittedName>
</protein>
<feature type="compositionally biased region" description="Low complexity" evidence="1">
    <location>
        <begin position="354"/>
        <end position="366"/>
    </location>
</feature>
<feature type="compositionally biased region" description="Low complexity" evidence="1">
    <location>
        <begin position="930"/>
        <end position="942"/>
    </location>
</feature>
<organism evidence="2 3">
    <name type="scientific">Volvox reticuliferus</name>
    <dbReference type="NCBI Taxonomy" id="1737510"/>
    <lineage>
        <taxon>Eukaryota</taxon>
        <taxon>Viridiplantae</taxon>
        <taxon>Chlorophyta</taxon>
        <taxon>core chlorophytes</taxon>
        <taxon>Chlorophyceae</taxon>
        <taxon>CS clade</taxon>
        <taxon>Chlamydomonadales</taxon>
        <taxon>Volvocaceae</taxon>
        <taxon>Volvox</taxon>
    </lineage>
</organism>
<feature type="region of interest" description="Disordered" evidence="1">
    <location>
        <begin position="502"/>
        <end position="542"/>
    </location>
</feature>
<proteinExistence type="predicted"/>
<feature type="region of interest" description="Disordered" evidence="1">
    <location>
        <begin position="928"/>
        <end position="964"/>
    </location>
</feature>
<comment type="caution">
    <text evidence="2">The sequence shown here is derived from an EMBL/GenBank/DDBJ whole genome shotgun (WGS) entry which is preliminary data.</text>
</comment>
<feature type="compositionally biased region" description="Basic and acidic residues" evidence="1">
    <location>
        <begin position="522"/>
        <end position="532"/>
    </location>
</feature>
<gene>
    <name evidence="2" type="ORF">Vretifemale_4737</name>
</gene>
<sequence>MSASYVHRSFGRAERERLNGLRGIPCLSVHELTRVCTAHGVTGLMASELLGCLSGRRLSVLGERALLGRPRSRKLLDLLRQLQFTFESLDDGEEVVGEAVDRTTVATDTLSVGPSAADTVAATHPSESSSGTSDSDIEMRLPWGFLLPYGHVPSSDRQLKQRLLPFLEIIFRTIQELDELDCHSLPMASKMLAEKVKDLGVNVTLLVWNMESDLNPGRGGSSYRRLRQAISCRSSSSFSDSSDGESRGPEDMGTGGKRKLLPITGKAQPGPHMAPSPSPNPPLGQQSTEEAVSQSAAIPLGSPPAEADRDKGVGNSRSNAVGPLIAAAEATATGGLRARDESGENEGNGTEAQTSDGSSLESTSSSSCCGSGSGVTGFESAVGSSHSTGTSASNCSENIDSSCGGGGGGDNCGLGCSPAPGSREGDAACRQDGDVGPGNCAGVLSSVQPVQDEFLNRIFEILRFDEEPLLRELHTVGVCSMGPWRPHGEGGPFDKRQFEAETAAQGERRAGMTGGDPTCHAVGEEQQDRSGENARGVGSSGRDRKKTEFLYQKLLRERAHAYVGAVTAAAFKDLNLHRALGRHRSLGLSMWLRDVVKSMETLVDEMQGNPRVANAEGWQQLWADHRNMSQKFLMELRSGLSMSEVRAAMRRHVANSLLEAPGQPDREDWCRMAELNIKLQLDLRDVAAAEAERLTDADPRSASEPLTSPCPLLYAPTPCPATVGESSAESTEDECICWMDQELAPLWLRLAHRSLGAAAAATGRKPMELVDPGSNAPGRFHDILDMCMLYEKDLAVLVLVDDDVCFGAGGELQQRQQEPPPVTSVNASETWAQCRQPRIRSGKAGGDAATEAAGERGAVASARPALARSGIDCELLTRRFEYRWPVVVVGAVQLAALLRLQAMYFRLRRRSGHVAMWVPLALKPPARGHSAAQQSDQAAGSAVEADGRASEANQGCRDSDPYQPGPGSPACLAIQFLSRTDVAPLAHGMEVEDWSFNALYCEVHRKVRKHGYAALQCDSVEDVQLVALVAAKVRDDMLTNHLKDVACITQVIPSEGEIREWRAAITRRSTWLELFRLTDDGRRARLGRLTILVVALRSRQGTSHVKTELMQPRLTDMEMVVERGGTVLRARARGAQQRQGGVVRRVKLP</sequence>